<sequence length="218" mass="24083">MRSRRSGVIKQLANLLAYISISAAHYLPPGEFLKYCCAGRPLPTTYVMLNPSGLRLSPWYCGSIETFTCFPALSASAQLFSNCFHAQRFKFESIGTMFSFSPAPFNNGRNQMTAIISTISFTPRLDLLVTISILCQQGQVTRNRAFRAGTTIGSVAGRRADFRLLHCHGLLAIRGATGSALQVFVPESSGSHGLIAIRVDHKYVRACLHEHAWRKWGI</sequence>
<dbReference type="EMBL" id="FKJW01000004">
    <property type="protein sequence ID" value="SAJ96103.1"/>
    <property type="molecule type" value="Genomic_DNA"/>
</dbReference>
<protein>
    <submittedName>
        <fullName evidence="1">Uncharacterized protein</fullName>
    </submittedName>
</protein>
<organism evidence="1 2">
    <name type="scientific">Burkholderia multivorans</name>
    <dbReference type="NCBI Taxonomy" id="87883"/>
    <lineage>
        <taxon>Bacteria</taxon>
        <taxon>Pseudomonadati</taxon>
        <taxon>Pseudomonadota</taxon>
        <taxon>Betaproteobacteria</taxon>
        <taxon>Burkholderiales</taxon>
        <taxon>Burkholderiaceae</taxon>
        <taxon>Burkholderia</taxon>
        <taxon>Burkholderia cepacia complex</taxon>
    </lineage>
</organism>
<proteinExistence type="predicted"/>
<gene>
    <name evidence="1" type="ORF">UA18_03346</name>
</gene>
<reference evidence="1 2" key="1">
    <citation type="submission" date="2016-04" db="EMBL/GenBank/DDBJ databases">
        <authorList>
            <person name="Peeters C."/>
        </authorList>
    </citation>
    <scope>NUCLEOTIDE SEQUENCE [LARGE SCALE GENOMIC DNA]</scope>
    <source>
        <strain evidence="1">LMG 29311</strain>
    </source>
</reference>
<dbReference type="Proteomes" id="UP000196218">
    <property type="component" value="Unassembled WGS sequence"/>
</dbReference>
<evidence type="ECO:0000313" key="1">
    <source>
        <dbReference type="EMBL" id="SAJ96103.1"/>
    </source>
</evidence>
<name>A0ABD7L6R5_9BURK</name>
<comment type="caution">
    <text evidence="1">The sequence shown here is derived from an EMBL/GenBank/DDBJ whole genome shotgun (WGS) entry which is preliminary data.</text>
</comment>
<evidence type="ECO:0000313" key="2">
    <source>
        <dbReference type="Proteomes" id="UP000196218"/>
    </source>
</evidence>
<dbReference type="AlphaFoldDB" id="A0ABD7L6R5"/>
<accession>A0ABD7L6R5</accession>